<reference evidence="1 2" key="1">
    <citation type="submission" date="2017-11" db="EMBL/GenBank/DDBJ databases">
        <title>Infants hospitalized years apart are colonized by the same room-sourced microbial strains.</title>
        <authorList>
            <person name="Brooks B."/>
            <person name="Olm M.R."/>
            <person name="Firek B.A."/>
            <person name="Baker R."/>
            <person name="Thomas B.C."/>
            <person name="Morowitz M.J."/>
            <person name="Banfield J.F."/>
        </authorList>
    </citation>
    <scope>NUCLEOTIDE SEQUENCE [LARGE SCALE GENOMIC DNA]</scope>
    <source>
        <strain evidence="1">S2_003_000_R3_20</strain>
    </source>
</reference>
<sequence>MSTVQENRTQMTGAHFTQSEKDYMRIYAAKNRTTISSVIRQAVTNQLAKIEDPENPFFHAKNNT</sequence>
<gene>
    <name evidence="1" type="ORF">DI542_00690</name>
</gene>
<dbReference type="Proteomes" id="UP000249282">
    <property type="component" value="Unassembled WGS sequence"/>
</dbReference>
<dbReference type="RefSeq" id="WP_317111860.1">
    <property type="nucleotide sequence ID" value="NZ_JASVDX010000023.1"/>
</dbReference>
<comment type="caution">
    <text evidence="1">The sequence shown here is derived from an EMBL/GenBank/DDBJ whole genome shotgun (WGS) entry which is preliminary data.</text>
</comment>
<evidence type="ECO:0008006" key="3">
    <source>
        <dbReference type="Google" id="ProtNLM"/>
    </source>
</evidence>
<dbReference type="AlphaFoldDB" id="A0A2W5TRX3"/>
<dbReference type="GO" id="GO:0006355">
    <property type="term" value="P:regulation of DNA-templated transcription"/>
    <property type="evidence" value="ECO:0007669"/>
    <property type="project" value="InterPro"/>
</dbReference>
<proteinExistence type="predicted"/>
<name>A0A2W5TRX3_ACIJO</name>
<accession>A0A2W5TRX3</accession>
<evidence type="ECO:0000313" key="1">
    <source>
        <dbReference type="EMBL" id="PZQ93723.1"/>
    </source>
</evidence>
<dbReference type="SUPFAM" id="SSF47598">
    <property type="entry name" value="Ribbon-helix-helix"/>
    <property type="match status" value="1"/>
</dbReference>
<protein>
    <recommendedName>
        <fullName evidence="3">CopG family transcriptional regulator</fullName>
    </recommendedName>
</protein>
<evidence type="ECO:0000313" key="2">
    <source>
        <dbReference type="Proteomes" id="UP000249282"/>
    </source>
</evidence>
<dbReference type="EMBL" id="QFQJ01000002">
    <property type="protein sequence ID" value="PZQ93723.1"/>
    <property type="molecule type" value="Genomic_DNA"/>
</dbReference>
<dbReference type="InterPro" id="IPR010985">
    <property type="entry name" value="Ribbon_hlx_hlx"/>
</dbReference>
<organism evidence="1 2">
    <name type="scientific">Acinetobacter johnsonii</name>
    <dbReference type="NCBI Taxonomy" id="40214"/>
    <lineage>
        <taxon>Bacteria</taxon>
        <taxon>Pseudomonadati</taxon>
        <taxon>Pseudomonadota</taxon>
        <taxon>Gammaproteobacteria</taxon>
        <taxon>Moraxellales</taxon>
        <taxon>Moraxellaceae</taxon>
        <taxon>Acinetobacter</taxon>
    </lineage>
</organism>